<sequence>MNLIQYLIISSFTLSVLLFVYRIFIEDKTNFKISRFYLLIAGTISLIIPFQPWAIGTNEIPAALSNEYQDLLEKTRGIGNYSIDNPGVQIGILDIITMIYFVGFIIMTLRFISSLFKIADIYSKGKVEYHDELTIVYNNEYKEPFTFFKWVFLPKDYLNKEDIRKVLIHEKTHAEKLHSIDRFIAEIIVIIQWFNPLSRSYQGQIELINEYEADHSVINKGINKYDYQALIINQIAEEKLITFSSHLNQSQTKKRMIMMNKNIKFSRSSVFRVLLIIPVTALLVFGIACTRDEQIADHQVRIDPELENAIYIVDGVQVDNIDDIEESSIKSIDINKDDNTVTINTKTSMEMPSGNLLCLINGEKQPDNFDVNSIDPATIETMNICKGEKLVKQYTDEDYDGVILITLK</sequence>
<dbReference type="Pfam" id="PF05569">
    <property type="entry name" value="Peptidase_M56"/>
    <property type="match status" value="1"/>
</dbReference>
<feature type="transmembrane region" description="Helical" evidence="1">
    <location>
        <begin position="90"/>
        <end position="112"/>
    </location>
</feature>
<dbReference type="AlphaFoldDB" id="A0A848IVY7"/>
<feature type="domain" description="Peptidase M56" evidence="2">
    <location>
        <begin position="92"/>
        <end position="258"/>
    </location>
</feature>
<name>A0A848IVY7_9BACT</name>
<dbReference type="InterPro" id="IPR008756">
    <property type="entry name" value="Peptidase_M56"/>
</dbReference>
<feature type="transmembrane region" description="Helical" evidence="1">
    <location>
        <begin position="269"/>
        <end position="288"/>
    </location>
</feature>
<evidence type="ECO:0000313" key="4">
    <source>
        <dbReference type="Proteomes" id="UP000559010"/>
    </source>
</evidence>
<feature type="transmembrane region" description="Helical" evidence="1">
    <location>
        <begin position="6"/>
        <end position="24"/>
    </location>
</feature>
<dbReference type="PANTHER" id="PTHR34978:SF3">
    <property type="entry name" value="SLR0241 PROTEIN"/>
    <property type="match status" value="1"/>
</dbReference>
<feature type="transmembrane region" description="Helical" evidence="1">
    <location>
        <begin position="36"/>
        <end position="55"/>
    </location>
</feature>
<dbReference type="Proteomes" id="UP000559010">
    <property type="component" value="Unassembled WGS sequence"/>
</dbReference>
<proteinExistence type="predicted"/>
<dbReference type="CDD" id="cd07341">
    <property type="entry name" value="M56_BlaR1_MecR1_like"/>
    <property type="match status" value="1"/>
</dbReference>
<comment type="caution">
    <text evidence="3">The sequence shown here is derived from an EMBL/GenBank/DDBJ whole genome shotgun (WGS) entry which is preliminary data.</text>
</comment>
<keyword evidence="4" id="KW-1185">Reference proteome</keyword>
<keyword evidence="1" id="KW-1133">Transmembrane helix</keyword>
<organism evidence="3 4">
    <name type="scientific">Marinigracilibium pacificum</name>
    <dbReference type="NCBI Taxonomy" id="2729599"/>
    <lineage>
        <taxon>Bacteria</taxon>
        <taxon>Pseudomonadati</taxon>
        <taxon>Bacteroidota</taxon>
        <taxon>Cytophagia</taxon>
        <taxon>Cytophagales</taxon>
        <taxon>Flammeovirgaceae</taxon>
        <taxon>Marinigracilibium</taxon>
    </lineage>
</organism>
<dbReference type="PANTHER" id="PTHR34978">
    <property type="entry name" value="POSSIBLE SENSOR-TRANSDUCER PROTEIN BLAR"/>
    <property type="match status" value="1"/>
</dbReference>
<evidence type="ECO:0000256" key="1">
    <source>
        <dbReference type="SAM" id="Phobius"/>
    </source>
</evidence>
<dbReference type="EMBL" id="JABBNU010000003">
    <property type="protein sequence ID" value="NMM47856.1"/>
    <property type="molecule type" value="Genomic_DNA"/>
</dbReference>
<evidence type="ECO:0000259" key="2">
    <source>
        <dbReference type="Pfam" id="PF05569"/>
    </source>
</evidence>
<reference evidence="3 4" key="1">
    <citation type="submission" date="2020-04" db="EMBL/GenBank/DDBJ databases">
        <title>Flammeovirgaceae bacterium KN852 isolated from deep sea.</title>
        <authorList>
            <person name="Zhang D.-C."/>
        </authorList>
    </citation>
    <scope>NUCLEOTIDE SEQUENCE [LARGE SCALE GENOMIC DNA]</scope>
    <source>
        <strain evidence="3 4">KN852</strain>
    </source>
</reference>
<keyword evidence="1" id="KW-0472">Membrane</keyword>
<evidence type="ECO:0000313" key="3">
    <source>
        <dbReference type="EMBL" id="NMM47856.1"/>
    </source>
</evidence>
<gene>
    <name evidence="3" type="ORF">HH304_05545</name>
</gene>
<dbReference type="RefSeq" id="WP_169678800.1">
    <property type="nucleotide sequence ID" value="NZ_JABBNU010000003.1"/>
</dbReference>
<accession>A0A848IVY7</accession>
<protein>
    <submittedName>
        <fullName evidence="3">M56 family metallopeptidase</fullName>
    </submittedName>
</protein>
<keyword evidence="1" id="KW-0812">Transmembrane</keyword>
<dbReference type="InterPro" id="IPR052173">
    <property type="entry name" value="Beta-lactam_resp_regulator"/>
</dbReference>